<protein>
    <submittedName>
        <fullName evidence="2">Uncharacterized protein</fullName>
    </submittedName>
</protein>
<comment type="caution">
    <text evidence="2">The sequence shown here is derived from an EMBL/GenBank/DDBJ whole genome shotgun (WGS) entry which is preliminary data.</text>
</comment>
<evidence type="ECO:0000256" key="1">
    <source>
        <dbReference type="SAM" id="MobiDB-lite"/>
    </source>
</evidence>
<dbReference type="RefSeq" id="WP_131808677.1">
    <property type="nucleotide sequence ID" value="NZ_LZSF01000054.1"/>
</dbReference>
<accession>A0A4R5W9G9</accession>
<name>A0A4R5W9G9_MYCMU</name>
<evidence type="ECO:0000313" key="2">
    <source>
        <dbReference type="EMBL" id="TDK85702.1"/>
    </source>
</evidence>
<sequence length="75" mass="7962">MDTKHEKPQGSDDHDDGGVEPPSAPVQRKLTQGLVIGIPDIVGESLIFLQLAAPEFIGSLICFHRLPCIATLGNG</sequence>
<proteinExistence type="predicted"/>
<dbReference type="Proteomes" id="UP000294929">
    <property type="component" value="Unassembled WGS sequence"/>
</dbReference>
<gene>
    <name evidence="2" type="ORF">EUA03_22065</name>
</gene>
<reference evidence="2 3" key="1">
    <citation type="submission" date="2019-01" db="EMBL/GenBank/DDBJ databases">
        <title>High-quality-draft genome sequences of five non-tuberculosis mycobacteriaceae isolated from a nosocomial environment.</title>
        <authorList>
            <person name="Tiago I."/>
            <person name="Alarico S."/>
            <person name="Pereira S.G."/>
            <person name="Coelho C."/>
            <person name="Maranha A."/>
            <person name="Empadinhas N."/>
        </authorList>
    </citation>
    <scope>NUCLEOTIDE SEQUENCE [LARGE SCALE GENOMIC DNA]</scope>
    <source>
        <strain evidence="2 3">24AIII</strain>
    </source>
</reference>
<feature type="region of interest" description="Disordered" evidence="1">
    <location>
        <begin position="1"/>
        <end position="26"/>
    </location>
</feature>
<dbReference type="AlphaFoldDB" id="A0A4R5W9G9"/>
<dbReference type="EMBL" id="SDLO01000023">
    <property type="protein sequence ID" value="TDK85702.1"/>
    <property type="molecule type" value="Genomic_DNA"/>
</dbReference>
<organism evidence="2 3">
    <name type="scientific">Mycolicibacterium mucogenicum</name>
    <name type="common">Mycobacterium mucogenicum</name>
    <dbReference type="NCBI Taxonomy" id="56689"/>
    <lineage>
        <taxon>Bacteria</taxon>
        <taxon>Bacillati</taxon>
        <taxon>Actinomycetota</taxon>
        <taxon>Actinomycetes</taxon>
        <taxon>Mycobacteriales</taxon>
        <taxon>Mycobacteriaceae</taxon>
        <taxon>Mycolicibacterium</taxon>
    </lineage>
</organism>
<feature type="compositionally biased region" description="Basic and acidic residues" evidence="1">
    <location>
        <begin position="1"/>
        <end position="12"/>
    </location>
</feature>
<evidence type="ECO:0000313" key="3">
    <source>
        <dbReference type="Proteomes" id="UP000294929"/>
    </source>
</evidence>